<dbReference type="PROSITE" id="PS01278">
    <property type="entry name" value="MTTASE_RADICAL"/>
    <property type="match status" value="1"/>
</dbReference>
<dbReference type="Pfam" id="PF01938">
    <property type="entry name" value="TRAM"/>
    <property type="match status" value="1"/>
</dbReference>
<comment type="function">
    <text evidence="1 14">Catalyzes the methylthiolation of N6-(dimethylallyl)adenosine (i(6)A), leading to the formation of 2-methylthio-N6-(dimethylallyl)adenosine (ms(2)i(6)A) at position 37 in tRNAs that read codons beginning with uridine.</text>
</comment>
<keyword evidence="19" id="KW-1185">Reference proteome</keyword>
<comment type="subunit">
    <text evidence="14">Monomer.</text>
</comment>
<evidence type="ECO:0000256" key="1">
    <source>
        <dbReference type="ARBA" id="ARBA00003234"/>
    </source>
</evidence>
<evidence type="ECO:0000256" key="14">
    <source>
        <dbReference type="HAMAP-Rule" id="MF_01864"/>
    </source>
</evidence>
<accession>A0A1G7EAP1</accession>
<keyword evidence="3 14" id="KW-0963">Cytoplasm</keyword>
<gene>
    <name evidence="14" type="primary">miaB</name>
    <name evidence="18" type="ORF">SAMN04488071_3364</name>
</gene>
<dbReference type="SUPFAM" id="SSF102114">
    <property type="entry name" value="Radical SAM enzymes"/>
    <property type="match status" value="1"/>
</dbReference>
<dbReference type="PROSITE" id="PS51449">
    <property type="entry name" value="MTTASE_N"/>
    <property type="match status" value="1"/>
</dbReference>
<dbReference type="InterPro" id="IPR013848">
    <property type="entry name" value="Methylthiotransferase_N"/>
</dbReference>
<evidence type="ECO:0000256" key="5">
    <source>
        <dbReference type="ARBA" id="ARBA00022691"/>
    </source>
</evidence>
<dbReference type="InterPro" id="IPR006638">
    <property type="entry name" value="Elp3/MiaA/NifB-like_rSAM"/>
</dbReference>
<dbReference type="RefSeq" id="WP_068301278.1">
    <property type="nucleotide sequence ID" value="NZ_FNAK01000008.1"/>
</dbReference>
<dbReference type="Gene3D" id="3.40.50.12160">
    <property type="entry name" value="Methylthiotransferase, N-terminal domain"/>
    <property type="match status" value="1"/>
</dbReference>
<evidence type="ECO:0000256" key="4">
    <source>
        <dbReference type="ARBA" id="ARBA00022679"/>
    </source>
</evidence>
<evidence type="ECO:0000256" key="13">
    <source>
        <dbReference type="ARBA" id="ARBA00081141"/>
    </source>
</evidence>
<dbReference type="Proteomes" id="UP000183685">
    <property type="component" value="Unassembled WGS sequence"/>
</dbReference>
<comment type="subcellular location">
    <subcellularLocation>
        <location evidence="14">Cytoplasm</location>
    </subcellularLocation>
</comment>
<proteinExistence type="inferred from homology"/>
<dbReference type="InterPro" id="IPR020612">
    <property type="entry name" value="Methylthiotransferase_CS"/>
</dbReference>
<dbReference type="GO" id="GO:0051539">
    <property type="term" value="F:4 iron, 4 sulfur cluster binding"/>
    <property type="evidence" value="ECO:0007669"/>
    <property type="project" value="UniProtKB-UniRule"/>
</dbReference>
<feature type="domain" description="TRAM" evidence="15">
    <location>
        <begin position="388"/>
        <end position="464"/>
    </location>
</feature>
<dbReference type="CDD" id="cd01335">
    <property type="entry name" value="Radical_SAM"/>
    <property type="match status" value="1"/>
</dbReference>
<dbReference type="SFLD" id="SFLDS00029">
    <property type="entry name" value="Radical_SAM"/>
    <property type="match status" value="1"/>
</dbReference>
<evidence type="ECO:0000256" key="10">
    <source>
        <dbReference type="ARBA" id="ARBA00033765"/>
    </source>
</evidence>
<dbReference type="PANTHER" id="PTHR43020:SF2">
    <property type="entry name" value="MITOCHONDRIAL TRNA METHYLTHIOTRANSFERASE CDK5RAP1"/>
    <property type="match status" value="1"/>
</dbReference>
<dbReference type="InterPro" id="IPR058240">
    <property type="entry name" value="rSAM_sf"/>
</dbReference>
<dbReference type="SFLD" id="SFLDG01061">
    <property type="entry name" value="methylthiotransferase"/>
    <property type="match status" value="1"/>
</dbReference>
<dbReference type="STRING" id="637679.GCA_001550055_00143"/>
<evidence type="ECO:0000256" key="6">
    <source>
        <dbReference type="ARBA" id="ARBA00022694"/>
    </source>
</evidence>
<keyword evidence="7 14" id="KW-0479">Metal-binding</keyword>
<dbReference type="EMBL" id="FNAK01000008">
    <property type="protein sequence ID" value="SDE60660.1"/>
    <property type="molecule type" value="Genomic_DNA"/>
</dbReference>
<dbReference type="InterPro" id="IPR038135">
    <property type="entry name" value="Methylthiotransferase_N_sf"/>
</dbReference>
<comment type="catalytic activity">
    <reaction evidence="14">
        <text>N(6)-dimethylallyladenosine(37) in tRNA + (sulfur carrier)-SH + AH2 + 2 S-adenosyl-L-methionine = 2-methylsulfanyl-N(6)-dimethylallyladenosine(37) in tRNA + (sulfur carrier)-H + 5'-deoxyadenosine + L-methionine + A + S-adenosyl-L-homocysteine + 2 H(+)</text>
        <dbReference type="Rhea" id="RHEA:37067"/>
        <dbReference type="Rhea" id="RHEA-COMP:10375"/>
        <dbReference type="Rhea" id="RHEA-COMP:10376"/>
        <dbReference type="Rhea" id="RHEA-COMP:14737"/>
        <dbReference type="Rhea" id="RHEA-COMP:14739"/>
        <dbReference type="ChEBI" id="CHEBI:13193"/>
        <dbReference type="ChEBI" id="CHEBI:15378"/>
        <dbReference type="ChEBI" id="CHEBI:17319"/>
        <dbReference type="ChEBI" id="CHEBI:17499"/>
        <dbReference type="ChEBI" id="CHEBI:29917"/>
        <dbReference type="ChEBI" id="CHEBI:57844"/>
        <dbReference type="ChEBI" id="CHEBI:57856"/>
        <dbReference type="ChEBI" id="CHEBI:59789"/>
        <dbReference type="ChEBI" id="CHEBI:64428"/>
        <dbReference type="ChEBI" id="CHEBI:74415"/>
        <dbReference type="ChEBI" id="CHEBI:74417"/>
        <dbReference type="EC" id="2.8.4.3"/>
    </reaction>
</comment>
<dbReference type="InterPro" id="IPR023404">
    <property type="entry name" value="rSAM_horseshoe"/>
</dbReference>
<evidence type="ECO:0000256" key="2">
    <source>
        <dbReference type="ARBA" id="ARBA00022485"/>
    </source>
</evidence>
<evidence type="ECO:0000256" key="8">
    <source>
        <dbReference type="ARBA" id="ARBA00023004"/>
    </source>
</evidence>
<dbReference type="PANTHER" id="PTHR43020">
    <property type="entry name" value="CDK5 REGULATORY SUBUNIT-ASSOCIATED PROTEIN 1"/>
    <property type="match status" value="1"/>
</dbReference>
<organism evidence="18 19">
    <name type="scientific">Kordiimonas lacus</name>
    <dbReference type="NCBI Taxonomy" id="637679"/>
    <lineage>
        <taxon>Bacteria</taxon>
        <taxon>Pseudomonadati</taxon>
        <taxon>Pseudomonadota</taxon>
        <taxon>Alphaproteobacteria</taxon>
        <taxon>Kordiimonadales</taxon>
        <taxon>Kordiimonadaceae</taxon>
        <taxon>Kordiimonas</taxon>
    </lineage>
</organism>
<dbReference type="FunFam" id="3.80.30.20:FF:000001">
    <property type="entry name" value="tRNA-2-methylthio-N(6)-dimethylallyladenosine synthase 2"/>
    <property type="match status" value="1"/>
</dbReference>
<evidence type="ECO:0000313" key="18">
    <source>
        <dbReference type="EMBL" id="SDE60660.1"/>
    </source>
</evidence>
<evidence type="ECO:0000256" key="7">
    <source>
        <dbReference type="ARBA" id="ARBA00022723"/>
    </source>
</evidence>
<keyword evidence="8 14" id="KW-0408">Iron</keyword>
<dbReference type="AlphaFoldDB" id="A0A1G7EAP1"/>
<dbReference type="EC" id="2.8.4.3" evidence="10 14"/>
<evidence type="ECO:0000259" key="17">
    <source>
        <dbReference type="PROSITE" id="PS51918"/>
    </source>
</evidence>
<dbReference type="NCBIfam" id="TIGR00089">
    <property type="entry name" value="MiaB/RimO family radical SAM methylthiotransferase"/>
    <property type="match status" value="1"/>
</dbReference>
<feature type="domain" description="MTTase N-terminal" evidence="16">
    <location>
        <begin position="3"/>
        <end position="123"/>
    </location>
</feature>
<protein>
    <recommendedName>
        <fullName evidence="11 14">tRNA-2-methylthio-N(6)-dimethylallyladenosine synthase</fullName>
        <ecNumber evidence="10 14">2.8.4.3</ecNumber>
    </recommendedName>
    <alternativeName>
        <fullName evidence="13 14">(Dimethylallyl)adenosine tRNA methylthiotransferase MiaB</fullName>
    </alternativeName>
    <alternativeName>
        <fullName evidence="12 14">tRNA-i(6)A37 methylthiotransferase</fullName>
    </alternativeName>
</protein>
<dbReference type="SFLD" id="SFLDF00273">
    <property type="entry name" value="(dimethylallyl)adenosine_tRNA"/>
    <property type="match status" value="1"/>
</dbReference>
<dbReference type="PROSITE" id="PS50926">
    <property type="entry name" value="TRAM"/>
    <property type="match status" value="1"/>
</dbReference>
<evidence type="ECO:0000259" key="15">
    <source>
        <dbReference type="PROSITE" id="PS50926"/>
    </source>
</evidence>
<keyword evidence="4 14" id="KW-0808">Transferase</keyword>
<evidence type="ECO:0000256" key="9">
    <source>
        <dbReference type="ARBA" id="ARBA00023014"/>
    </source>
</evidence>
<dbReference type="GO" id="GO:0005829">
    <property type="term" value="C:cytosol"/>
    <property type="evidence" value="ECO:0007669"/>
    <property type="project" value="TreeGrafter"/>
</dbReference>
<dbReference type="SFLD" id="SFLDG01082">
    <property type="entry name" value="B12-binding_domain_containing"/>
    <property type="match status" value="1"/>
</dbReference>
<evidence type="ECO:0000259" key="16">
    <source>
        <dbReference type="PROSITE" id="PS51449"/>
    </source>
</evidence>
<dbReference type="NCBIfam" id="TIGR01574">
    <property type="entry name" value="miaB-methiolase"/>
    <property type="match status" value="1"/>
</dbReference>
<evidence type="ECO:0000256" key="3">
    <source>
        <dbReference type="ARBA" id="ARBA00022490"/>
    </source>
</evidence>
<feature type="binding site" evidence="14">
    <location>
        <position position="171"/>
    </location>
    <ligand>
        <name>[4Fe-4S] cluster</name>
        <dbReference type="ChEBI" id="CHEBI:49883"/>
        <label>2</label>
        <note>4Fe-4S-S-AdoMet</note>
    </ligand>
</feature>
<feature type="binding site" evidence="14">
    <location>
        <position position="86"/>
    </location>
    <ligand>
        <name>[4Fe-4S] cluster</name>
        <dbReference type="ChEBI" id="CHEBI:49883"/>
        <label>1</label>
    </ligand>
</feature>
<evidence type="ECO:0000256" key="12">
    <source>
        <dbReference type="ARBA" id="ARBA00080698"/>
    </source>
</evidence>
<name>A0A1G7EAP1_9PROT</name>
<dbReference type="OrthoDB" id="9805215at2"/>
<dbReference type="SMART" id="SM00729">
    <property type="entry name" value="Elp3"/>
    <property type="match status" value="1"/>
</dbReference>
<comment type="cofactor">
    <cofactor evidence="14">
        <name>[4Fe-4S] cluster</name>
        <dbReference type="ChEBI" id="CHEBI:49883"/>
    </cofactor>
    <text evidence="14">Binds 2 [4Fe-4S] clusters. One cluster is coordinated with 3 cysteines and an exchangeable S-adenosyl-L-methionine.</text>
</comment>
<dbReference type="Pfam" id="PF00919">
    <property type="entry name" value="UPF0004"/>
    <property type="match status" value="1"/>
</dbReference>
<feature type="binding site" evidence="14">
    <location>
        <position position="167"/>
    </location>
    <ligand>
        <name>[4Fe-4S] cluster</name>
        <dbReference type="ChEBI" id="CHEBI:49883"/>
        <label>2</label>
        <note>4Fe-4S-S-AdoMet</note>
    </ligand>
</feature>
<dbReference type="HAMAP" id="MF_01864">
    <property type="entry name" value="tRNA_metthiotr_MiaB"/>
    <property type="match status" value="1"/>
</dbReference>
<keyword evidence="6 14" id="KW-0819">tRNA processing</keyword>
<dbReference type="PROSITE" id="PS51918">
    <property type="entry name" value="RADICAL_SAM"/>
    <property type="match status" value="1"/>
</dbReference>
<dbReference type="InterPro" id="IPR005839">
    <property type="entry name" value="Methylthiotransferase"/>
</dbReference>
<keyword evidence="9 14" id="KW-0411">Iron-sulfur</keyword>
<feature type="binding site" evidence="14">
    <location>
        <position position="12"/>
    </location>
    <ligand>
        <name>[4Fe-4S] cluster</name>
        <dbReference type="ChEBI" id="CHEBI:49883"/>
        <label>1</label>
    </ligand>
</feature>
<dbReference type="GO" id="GO:0035597">
    <property type="term" value="F:tRNA-2-methylthio-N(6)-dimethylallyladenosine(37) synthase activity"/>
    <property type="evidence" value="ECO:0007669"/>
    <property type="project" value="UniProtKB-EC"/>
</dbReference>
<feature type="binding site" evidence="14">
    <location>
        <position position="48"/>
    </location>
    <ligand>
        <name>[4Fe-4S] cluster</name>
        <dbReference type="ChEBI" id="CHEBI:49883"/>
        <label>1</label>
    </ligand>
</feature>
<evidence type="ECO:0000313" key="19">
    <source>
        <dbReference type="Proteomes" id="UP000183685"/>
    </source>
</evidence>
<feature type="domain" description="Radical SAM core" evidence="17">
    <location>
        <begin position="153"/>
        <end position="385"/>
    </location>
</feature>
<comment type="similarity">
    <text evidence="14">Belongs to the methylthiotransferase family. MiaB subfamily.</text>
</comment>
<dbReference type="GO" id="GO:0046872">
    <property type="term" value="F:metal ion binding"/>
    <property type="evidence" value="ECO:0007669"/>
    <property type="project" value="UniProtKB-KW"/>
</dbReference>
<dbReference type="InterPro" id="IPR002792">
    <property type="entry name" value="TRAM_dom"/>
</dbReference>
<dbReference type="InterPro" id="IPR007197">
    <property type="entry name" value="rSAM"/>
</dbReference>
<sequence length="467" mass="51871">MSKKVFIKTYGCQMNVYDSKRMADVLKPHGYEVADEADGADLVILNTCHIREKAAEKVYSEIGRLRAEKEAKALEGKNMYIAVAGCVAQAEGPEMMKRAPAIDMVLGPQTYHRLPDMLKSAEEQRSGGRRSARVLDTEFPIDTKFDHLPTDSDFDGPAAFLTIQEGCDKFCAFCVVPYTRGAEYSRPVADVLKEAQSLVDKGVVEITLLGQNVNAYHGDDGKGDTMTLGGLIKALDKIEGLGRIRYTTSHPRDMDQELIDAHRDLKSCMPYLHLPVQSGSDAILDAMNRKHTRDEYFAVIDRLREARPDLALSSDFIVGFPGETDQDFEDTLDLVRRVKYAQAYSFKYSPRPGTPASVNEDQVPEEVKSERLARLQALINEHQLEFNEASIGKEMDVLLEREGKLPGQLLGRSPYLQSVHVDLTKGDNALDVAGDKPYTDFMGQLVRVKIVEAGPNSLKGELVSALH</sequence>
<keyword evidence="5 14" id="KW-0949">S-adenosyl-L-methionine</keyword>
<evidence type="ECO:0000256" key="11">
    <source>
        <dbReference type="ARBA" id="ARBA00068570"/>
    </source>
</evidence>
<feature type="binding site" evidence="14">
    <location>
        <position position="174"/>
    </location>
    <ligand>
        <name>[4Fe-4S] cluster</name>
        <dbReference type="ChEBI" id="CHEBI:49883"/>
        <label>2</label>
        <note>4Fe-4S-S-AdoMet</note>
    </ligand>
</feature>
<dbReference type="InterPro" id="IPR006463">
    <property type="entry name" value="MiaB_methiolase"/>
</dbReference>
<dbReference type="Pfam" id="PF04055">
    <property type="entry name" value="Radical_SAM"/>
    <property type="match status" value="1"/>
</dbReference>
<dbReference type="Gene3D" id="3.80.30.20">
    <property type="entry name" value="tm_1862 like domain"/>
    <property type="match status" value="1"/>
</dbReference>
<reference evidence="18 19" key="1">
    <citation type="submission" date="2016-10" db="EMBL/GenBank/DDBJ databases">
        <authorList>
            <person name="de Groot N.N."/>
        </authorList>
    </citation>
    <scope>NUCLEOTIDE SEQUENCE [LARGE SCALE GENOMIC DNA]</scope>
    <source>
        <strain evidence="18 19">CGMCC 1.9109</strain>
    </source>
</reference>
<keyword evidence="2 14" id="KW-0004">4Fe-4S</keyword>
<dbReference type="FunFam" id="3.40.50.12160:FF:000003">
    <property type="entry name" value="CDK5 regulatory subunit-associated protein 1"/>
    <property type="match status" value="1"/>
</dbReference>